<name>A0A679A2W3_9CAUD</name>
<sequence>MFKLINVLGKFVVKMYFREAKRLGANSKANSELADQLYKDACAAYSRSTNQVNQSAAVAAKAQALTKFFN</sequence>
<keyword evidence="2" id="KW-1185">Reference proteome</keyword>
<dbReference type="InterPro" id="IPR035156">
    <property type="entry name" value="DUF5471"/>
</dbReference>
<gene>
    <name evidence="1" type="ORF">Q19_22</name>
</gene>
<dbReference type="EMBL" id="MK290739">
    <property type="protein sequence ID" value="AZV02355.1"/>
    <property type="molecule type" value="Genomic_DNA"/>
</dbReference>
<evidence type="ECO:0000313" key="2">
    <source>
        <dbReference type="Proteomes" id="UP000434467"/>
    </source>
</evidence>
<protein>
    <submittedName>
        <fullName evidence="1">Uncharacterized protein</fullName>
    </submittedName>
</protein>
<accession>A0A679A2W3</accession>
<reference evidence="1" key="1">
    <citation type="submission" date="2018-12" db="EMBL/GenBank/DDBJ databases">
        <authorList>
            <person name="Shneider M.M."/>
            <person name="Kabanova A.P."/>
            <person name="Korzhenkov A.A."/>
            <person name="Toschakov S.V."/>
            <person name="Miroshnikov K.A."/>
        </authorList>
    </citation>
    <scope>NUCLEOTIDE SEQUENCE [LARGE SCALE GENOMIC DNA]</scope>
</reference>
<organism evidence="1 2">
    <name type="scientific">Pectobacterium phage Q19</name>
    <dbReference type="NCBI Taxonomy" id="2500576"/>
    <lineage>
        <taxon>Viruses</taxon>
        <taxon>Duplodnaviria</taxon>
        <taxon>Heunggongvirae</taxon>
        <taxon>Uroviricota</taxon>
        <taxon>Caudoviricetes</taxon>
        <taxon>Autographivirales</taxon>
        <taxon>Autotranscriptaviridae</taxon>
        <taxon>Studiervirinae</taxon>
        <taxon>Maklayavirus</taxon>
        <taxon>Maklayavirus Q19</taxon>
    </lineage>
</organism>
<proteinExistence type="predicted"/>
<evidence type="ECO:0000313" key="1">
    <source>
        <dbReference type="EMBL" id="AZV02355.1"/>
    </source>
</evidence>
<dbReference type="Proteomes" id="UP000434467">
    <property type="component" value="Segment"/>
</dbReference>
<dbReference type="Pfam" id="PF17565">
    <property type="entry name" value="DUF5471"/>
    <property type="match status" value="1"/>
</dbReference>